<dbReference type="EMBL" id="QJKJ01018316">
    <property type="protein sequence ID" value="RDX57697.1"/>
    <property type="molecule type" value="Genomic_DNA"/>
</dbReference>
<dbReference type="PANTHER" id="PTHR33223:SF8">
    <property type="entry name" value="OS04G0172440 PROTEIN"/>
    <property type="match status" value="1"/>
</dbReference>
<dbReference type="InterPro" id="IPR005162">
    <property type="entry name" value="Retrotrans_gag_dom"/>
</dbReference>
<keyword evidence="3" id="KW-1185">Reference proteome</keyword>
<feature type="domain" description="Retrotransposon gag" evidence="1">
    <location>
        <begin position="110"/>
        <end position="146"/>
    </location>
</feature>
<dbReference type="PANTHER" id="PTHR33223">
    <property type="entry name" value="CCHC-TYPE DOMAIN-CONTAINING PROTEIN"/>
    <property type="match status" value="1"/>
</dbReference>
<dbReference type="OrthoDB" id="1304051at2759"/>
<organism evidence="2 3">
    <name type="scientific">Mucuna pruriens</name>
    <name type="common">Velvet bean</name>
    <name type="synonym">Dolichos pruriens</name>
    <dbReference type="NCBI Taxonomy" id="157652"/>
    <lineage>
        <taxon>Eukaryota</taxon>
        <taxon>Viridiplantae</taxon>
        <taxon>Streptophyta</taxon>
        <taxon>Embryophyta</taxon>
        <taxon>Tracheophyta</taxon>
        <taxon>Spermatophyta</taxon>
        <taxon>Magnoliopsida</taxon>
        <taxon>eudicotyledons</taxon>
        <taxon>Gunneridae</taxon>
        <taxon>Pentapetalae</taxon>
        <taxon>rosids</taxon>
        <taxon>fabids</taxon>
        <taxon>Fabales</taxon>
        <taxon>Fabaceae</taxon>
        <taxon>Papilionoideae</taxon>
        <taxon>50 kb inversion clade</taxon>
        <taxon>NPAAA clade</taxon>
        <taxon>indigoferoid/millettioid clade</taxon>
        <taxon>Phaseoleae</taxon>
        <taxon>Mucuna</taxon>
    </lineage>
</organism>
<evidence type="ECO:0000259" key="1">
    <source>
        <dbReference type="Pfam" id="PF03732"/>
    </source>
</evidence>
<proteinExistence type="predicted"/>
<accession>A0A371DYS1</accession>
<evidence type="ECO:0000313" key="2">
    <source>
        <dbReference type="EMBL" id="RDX57697.1"/>
    </source>
</evidence>
<dbReference type="AlphaFoldDB" id="A0A371DYS1"/>
<gene>
    <name evidence="2" type="ORF">CR513_63041</name>
</gene>
<evidence type="ECO:0000313" key="3">
    <source>
        <dbReference type="Proteomes" id="UP000257109"/>
    </source>
</evidence>
<name>A0A371DYS1_MUCPR</name>
<protein>
    <recommendedName>
        <fullName evidence="1">Retrotransposon gag domain-containing protein</fullName>
    </recommendedName>
</protein>
<dbReference type="Proteomes" id="UP000257109">
    <property type="component" value="Unassembled WGS sequence"/>
</dbReference>
<reference evidence="2" key="1">
    <citation type="submission" date="2018-05" db="EMBL/GenBank/DDBJ databases">
        <title>Draft genome of Mucuna pruriens seed.</title>
        <authorList>
            <person name="Nnadi N.E."/>
            <person name="Vos R."/>
            <person name="Hasami M.H."/>
            <person name="Devisetty U.K."/>
            <person name="Aguiy J.C."/>
        </authorList>
    </citation>
    <scope>NUCLEOTIDE SEQUENCE [LARGE SCALE GENOMIC DNA]</scope>
    <source>
        <strain evidence="2">JCA_2017</strain>
    </source>
</reference>
<feature type="non-terminal residue" evidence="2">
    <location>
        <position position="1"/>
    </location>
</feature>
<dbReference type="Pfam" id="PF03732">
    <property type="entry name" value="Retrotrans_gag"/>
    <property type="match status" value="1"/>
</dbReference>
<comment type="caution">
    <text evidence="2">The sequence shown here is derived from an EMBL/GenBank/DDBJ whole genome shotgun (WGS) entry which is preliminary data.</text>
</comment>
<sequence>MKSASNKMMQTMMGLVHMRNRTKGVRTNHRKTLYHTRAICKYPRPRRSGNKYGLEAVDLCLILDVGLPTDFKTSEFDKYKGSSCPRVHLVMYCRKMAAYIYDDKVLIHYFQDNLTEIALSWYVSLERGHIKTWRDLTEAFLKQYKYIEDMAPDRFWL</sequence>